<gene>
    <name evidence="1" type="ORF">GCM10010246_56670</name>
</gene>
<name>A0ABN3GRM2_9ACTN</name>
<dbReference type="Proteomes" id="UP001500253">
    <property type="component" value="Unassembled WGS sequence"/>
</dbReference>
<evidence type="ECO:0008006" key="3">
    <source>
        <dbReference type="Google" id="ProtNLM"/>
    </source>
</evidence>
<protein>
    <recommendedName>
        <fullName evidence="3">Transposase</fullName>
    </recommendedName>
</protein>
<comment type="caution">
    <text evidence="1">The sequence shown here is derived from an EMBL/GenBank/DDBJ whole genome shotgun (WGS) entry which is preliminary data.</text>
</comment>
<organism evidence="1 2">
    <name type="scientific">Streptomyces cuspidosporus</name>
    <dbReference type="NCBI Taxonomy" id="66882"/>
    <lineage>
        <taxon>Bacteria</taxon>
        <taxon>Bacillati</taxon>
        <taxon>Actinomycetota</taxon>
        <taxon>Actinomycetes</taxon>
        <taxon>Kitasatosporales</taxon>
        <taxon>Streptomycetaceae</taxon>
        <taxon>Streptomyces</taxon>
    </lineage>
</organism>
<reference evidence="1 2" key="1">
    <citation type="journal article" date="2019" name="Int. J. Syst. Evol. Microbiol.">
        <title>The Global Catalogue of Microorganisms (GCM) 10K type strain sequencing project: providing services to taxonomists for standard genome sequencing and annotation.</title>
        <authorList>
            <consortium name="The Broad Institute Genomics Platform"/>
            <consortium name="The Broad Institute Genome Sequencing Center for Infectious Disease"/>
            <person name="Wu L."/>
            <person name="Ma J."/>
        </authorList>
    </citation>
    <scope>NUCLEOTIDE SEQUENCE [LARGE SCALE GENOMIC DNA]</scope>
    <source>
        <strain evidence="1 2">JCM 4316</strain>
    </source>
</reference>
<accession>A0ABN3GRM2</accession>
<evidence type="ECO:0000313" key="2">
    <source>
        <dbReference type="Proteomes" id="UP001500253"/>
    </source>
</evidence>
<proteinExistence type="predicted"/>
<keyword evidence="2" id="KW-1185">Reference proteome</keyword>
<evidence type="ECO:0000313" key="1">
    <source>
        <dbReference type="EMBL" id="GAA2359283.1"/>
    </source>
</evidence>
<sequence>MDETGISGLAKAKVVMQNGDVLLFHRWAKKNPSGCFWFWVEPKIELFEAGWHRVEQSLRRGPWQADPEIR</sequence>
<dbReference type="EMBL" id="BAAASD010000029">
    <property type="protein sequence ID" value="GAA2359283.1"/>
    <property type="molecule type" value="Genomic_DNA"/>
</dbReference>